<feature type="transmembrane region" description="Helical" evidence="6">
    <location>
        <begin position="12"/>
        <end position="35"/>
    </location>
</feature>
<dbReference type="OrthoDB" id="9810662at2"/>
<keyword evidence="9" id="KW-1185">Reference proteome</keyword>
<protein>
    <submittedName>
        <fullName evidence="8">Tight adherence protein C</fullName>
    </submittedName>
</protein>
<organism evidence="8 9">
    <name type="scientific">Maritalea mobilis</name>
    <dbReference type="NCBI Taxonomy" id="483324"/>
    <lineage>
        <taxon>Bacteria</taxon>
        <taxon>Pseudomonadati</taxon>
        <taxon>Pseudomonadota</taxon>
        <taxon>Alphaproteobacteria</taxon>
        <taxon>Hyphomicrobiales</taxon>
        <taxon>Devosiaceae</taxon>
        <taxon>Maritalea</taxon>
    </lineage>
</organism>
<dbReference type="PANTHER" id="PTHR35007">
    <property type="entry name" value="INTEGRAL MEMBRANE PROTEIN-RELATED"/>
    <property type="match status" value="1"/>
</dbReference>
<dbReference type="RefSeq" id="WP_133572900.1">
    <property type="nucleotide sequence ID" value="NZ_SNYR01000002.1"/>
</dbReference>
<feature type="transmembrane region" description="Helical" evidence="6">
    <location>
        <begin position="144"/>
        <end position="166"/>
    </location>
</feature>
<keyword evidence="4 6" id="KW-1133">Transmembrane helix</keyword>
<keyword evidence="3 6" id="KW-0812">Transmembrane</keyword>
<evidence type="ECO:0000256" key="6">
    <source>
        <dbReference type="SAM" id="Phobius"/>
    </source>
</evidence>
<feature type="transmembrane region" description="Helical" evidence="6">
    <location>
        <begin position="116"/>
        <end position="138"/>
    </location>
</feature>
<evidence type="ECO:0000259" key="7">
    <source>
        <dbReference type="Pfam" id="PF00482"/>
    </source>
</evidence>
<keyword evidence="5 6" id="KW-0472">Membrane</keyword>
<evidence type="ECO:0000256" key="5">
    <source>
        <dbReference type="ARBA" id="ARBA00023136"/>
    </source>
</evidence>
<evidence type="ECO:0000256" key="1">
    <source>
        <dbReference type="ARBA" id="ARBA00004651"/>
    </source>
</evidence>
<evidence type="ECO:0000313" key="8">
    <source>
        <dbReference type="EMBL" id="TDQ64286.1"/>
    </source>
</evidence>
<dbReference type="AlphaFoldDB" id="A0A4R6VPZ2"/>
<feature type="transmembrane region" description="Helical" evidence="6">
    <location>
        <begin position="296"/>
        <end position="321"/>
    </location>
</feature>
<reference evidence="8 9" key="1">
    <citation type="submission" date="2019-03" db="EMBL/GenBank/DDBJ databases">
        <title>Genomic Encyclopedia of Type Strains, Phase III (KMG-III): the genomes of soil and plant-associated and newly described type strains.</title>
        <authorList>
            <person name="Whitman W."/>
        </authorList>
    </citation>
    <scope>NUCLEOTIDE SEQUENCE [LARGE SCALE GENOMIC DNA]</scope>
    <source>
        <strain evidence="8 9">CGMCC 1.7002</strain>
    </source>
</reference>
<dbReference type="Proteomes" id="UP000295391">
    <property type="component" value="Unassembled WGS sequence"/>
</dbReference>
<dbReference type="GO" id="GO:0005886">
    <property type="term" value="C:plasma membrane"/>
    <property type="evidence" value="ECO:0007669"/>
    <property type="project" value="UniProtKB-SubCell"/>
</dbReference>
<comment type="caution">
    <text evidence="8">The sequence shown here is derived from an EMBL/GenBank/DDBJ whole genome shotgun (WGS) entry which is preliminary data.</text>
</comment>
<dbReference type="InterPro" id="IPR018076">
    <property type="entry name" value="T2SS_GspF_dom"/>
</dbReference>
<comment type="subcellular location">
    <subcellularLocation>
        <location evidence="1">Cell membrane</location>
        <topology evidence="1">Multi-pass membrane protein</topology>
    </subcellularLocation>
</comment>
<evidence type="ECO:0000313" key="9">
    <source>
        <dbReference type="Proteomes" id="UP000295391"/>
    </source>
</evidence>
<gene>
    <name evidence="8" type="ORF">ATL17_2303</name>
</gene>
<dbReference type="Pfam" id="PF00482">
    <property type="entry name" value="T2SSF"/>
    <property type="match status" value="1"/>
</dbReference>
<evidence type="ECO:0000256" key="2">
    <source>
        <dbReference type="ARBA" id="ARBA00022475"/>
    </source>
</evidence>
<sequence length="327" mass="36516">MESLVETLTDRQFLVAVLAAISAAAIVFTFGAQFADGKDMKSRIRKVASERERLRTDELARLRGEDKKAGTNARRKDLIQKVVDKFSLKKAFADEQTGLKLAQAGYRGPNAVMTYVFLRFVIPLGVFLFALFYIKFIFMPEGMLFLQIVYAFGAGILSSYLPVILLTNQIKKRQDSIRRAWSDCLDLMLLCVESGMSIEAAFQKVSNEIVSQSPELGEEMTLTTAELNFLESRAKAYENMAKRINLDEVKSVMTALIQSERYGTSVGTSLRVMAEEGRNMRMMEAEKKAASLPPKLTVPLILFFLPVLFIVIMSPAMITVFSTPGPA</sequence>
<feature type="domain" description="Type II secretion system protein GspF" evidence="7">
    <location>
        <begin position="185"/>
        <end position="313"/>
    </location>
</feature>
<name>A0A4R6VPZ2_9HYPH</name>
<dbReference type="PANTHER" id="PTHR35007:SF2">
    <property type="entry name" value="PILUS ASSEMBLE PROTEIN"/>
    <property type="match status" value="1"/>
</dbReference>
<accession>A0A4R6VPZ2</accession>
<keyword evidence="2" id="KW-1003">Cell membrane</keyword>
<proteinExistence type="predicted"/>
<evidence type="ECO:0000256" key="3">
    <source>
        <dbReference type="ARBA" id="ARBA00022692"/>
    </source>
</evidence>
<dbReference type="EMBL" id="SNYR01000002">
    <property type="protein sequence ID" value="TDQ64286.1"/>
    <property type="molecule type" value="Genomic_DNA"/>
</dbReference>
<evidence type="ECO:0000256" key="4">
    <source>
        <dbReference type="ARBA" id="ARBA00022989"/>
    </source>
</evidence>